<feature type="region of interest" description="Disordered" evidence="2">
    <location>
        <begin position="227"/>
        <end position="302"/>
    </location>
</feature>
<feature type="region of interest" description="Disordered" evidence="2">
    <location>
        <begin position="1108"/>
        <end position="1133"/>
    </location>
</feature>
<feature type="domain" description="PH" evidence="3">
    <location>
        <begin position="2"/>
        <end position="102"/>
    </location>
</feature>
<dbReference type="GO" id="GO:0015629">
    <property type="term" value="C:actin cytoskeleton"/>
    <property type="evidence" value="ECO:0007669"/>
    <property type="project" value="TreeGrafter"/>
</dbReference>
<evidence type="ECO:0000313" key="5">
    <source>
        <dbReference type="EMBL" id="KAJ3431648.1"/>
    </source>
</evidence>
<dbReference type="Pfam" id="PF00626">
    <property type="entry name" value="Gelsolin"/>
    <property type="match status" value="1"/>
</dbReference>
<dbReference type="InterPro" id="IPR007123">
    <property type="entry name" value="Gelsolin-like_dom"/>
</dbReference>
<feature type="compositionally biased region" description="Basic residues" evidence="2">
    <location>
        <begin position="1108"/>
        <end position="1118"/>
    </location>
</feature>
<feature type="domain" description="HP" evidence="4">
    <location>
        <begin position="1966"/>
        <end position="2031"/>
    </location>
</feature>
<dbReference type="InterPro" id="IPR007122">
    <property type="entry name" value="Villin/Gelsolin"/>
</dbReference>
<dbReference type="PANTHER" id="PTHR11977">
    <property type="entry name" value="VILLIN"/>
    <property type="match status" value="1"/>
</dbReference>
<evidence type="ECO:0000259" key="4">
    <source>
        <dbReference type="PROSITE" id="PS51089"/>
    </source>
</evidence>
<dbReference type="GO" id="GO:0008154">
    <property type="term" value="P:actin polymerization or depolymerization"/>
    <property type="evidence" value="ECO:0007669"/>
    <property type="project" value="TreeGrafter"/>
</dbReference>
<feature type="region of interest" description="Disordered" evidence="2">
    <location>
        <begin position="1784"/>
        <end position="1830"/>
    </location>
</feature>
<feature type="compositionally biased region" description="Basic and acidic residues" evidence="2">
    <location>
        <begin position="227"/>
        <end position="284"/>
    </location>
</feature>
<dbReference type="GO" id="GO:0005546">
    <property type="term" value="F:phosphatidylinositol-4,5-bisphosphate binding"/>
    <property type="evidence" value="ECO:0007669"/>
    <property type="project" value="TreeGrafter"/>
</dbReference>
<name>A0AAV7YPD6_9EUKA</name>
<feature type="region of interest" description="Disordered" evidence="2">
    <location>
        <begin position="794"/>
        <end position="818"/>
    </location>
</feature>
<dbReference type="SUPFAM" id="SSF50729">
    <property type="entry name" value="PH domain-like"/>
    <property type="match status" value="4"/>
</dbReference>
<feature type="compositionally biased region" description="Acidic residues" evidence="2">
    <location>
        <begin position="1378"/>
        <end position="1394"/>
    </location>
</feature>
<dbReference type="PROSITE" id="PS51089">
    <property type="entry name" value="HP"/>
    <property type="match status" value="1"/>
</dbReference>
<dbReference type="PANTHER" id="PTHR11977:SF51">
    <property type="entry name" value="PROTEIN FLIGHTLESS-1 HOMOLOG"/>
    <property type="match status" value="1"/>
</dbReference>
<feature type="compositionally biased region" description="Low complexity" evidence="2">
    <location>
        <begin position="794"/>
        <end position="810"/>
    </location>
</feature>
<feature type="region of interest" description="Disordered" evidence="2">
    <location>
        <begin position="1366"/>
        <end position="1400"/>
    </location>
</feature>
<organism evidence="5 6">
    <name type="scientific">Anaeramoeba flamelloides</name>
    <dbReference type="NCBI Taxonomy" id="1746091"/>
    <lineage>
        <taxon>Eukaryota</taxon>
        <taxon>Metamonada</taxon>
        <taxon>Anaeramoebidae</taxon>
        <taxon>Anaeramoeba</taxon>
    </lineage>
</organism>
<dbReference type="Proteomes" id="UP001146793">
    <property type="component" value="Unassembled WGS sequence"/>
</dbReference>
<feature type="compositionally biased region" description="Low complexity" evidence="2">
    <location>
        <begin position="285"/>
        <end position="302"/>
    </location>
</feature>
<keyword evidence="1" id="KW-0677">Repeat</keyword>
<feature type="region of interest" description="Disordered" evidence="2">
    <location>
        <begin position="841"/>
        <end position="869"/>
    </location>
</feature>
<dbReference type="Gene3D" id="3.40.20.10">
    <property type="entry name" value="Severin"/>
    <property type="match status" value="4"/>
</dbReference>
<dbReference type="GO" id="GO:0005737">
    <property type="term" value="C:cytoplasm"/>
    <property type="evidence" value="ECO:0007669"/>
    <property type="project" value="TreeGrafter"/>
</dbReference>
<dbReference type="InterPro" id="IPR029006">
    <property type="entry name" value="ADF-H/Gelsolin-like_dom_sf"/>
</dbReference>
<evidence type="ECO:0000256" key="2">
    <source>
        <dbReference type="SAM" id="MobiDB-lite"/>
    </source>
</evidence>
<gene>
    <name evidence="5" type="ORF">M0812_20562</name>
</gene>
<dbReference type="Pfam" id="PF00169">
    <property type="entry name" value="PH"/>
    <property type="match status" value="1"/>
</dbReference>
<proteinExistence type="predicted"/>
<feature type="domain" description="PH" evidence="3">
    <location>
        <begin position="112"/>
        <end position="215"/>
    </location>
</feature>
<dbReference type="GO" id="GO:0051016">
    <property type="term" value="P:barbed-end actin filament capping"/>
    <property type="evidence" value="ECO:0007669"/>
    <property type="project" value="TreeGrafter"/>
</dbReference>
<dbReference type="SMART" id="SM00233">
    <property type="entry name" value="PH"/>
    <property type="match status" value="4"/>
</dbReference>
<comment type="caution">
    <text evidence="5">The sequence shown here is derived from an EMBL/GenBank/DDBJ whole genome shotgun (WGS) entry which is preliminary data.</text>
</comment>
<sequence length="2031" mass="239326">MTNLNSGWLYKQNPSRYVPVWKLRFFCFRSHYLFYFKNENDSTSQGFVDLCQVTSVSRNTEVTPKHKKLCFNLSTKKRTYVLRATSEKLCKQWIHTIENRIKLLIGDPEKEPTIIEGELFQLTKRGIKKKFVKEKCIIYSQIPALVHYREGDTKKHHKRPFIHLEKILSCIWVESKKSSRKNIFQLQGYDRNYFFKSTKKEITEKWLDLINSLLLTDKNKTIKAKFTKDEKEMEKEESLDNENEKKEKEKEKELKKIKEKQKEIENEKQQEIEKDKDKEEENKNQKSQSKNKPININNNNNEKQYMNKSMNLMNKNHKNNKIFVSSPRTGYKNMKSLLNNNSFIFSEKEDEELVEIKIGIPSKNYESEKMIIHINLTIKENLEKISDQIHIIKDLTKLAAIIPGDYENSIYPVLLKNEEVLKKYQIKNGETIELLDKFYLNQSGIEMPLLTKILLHPLNFVKGVLVTQDLTVLDLKKLLYKKKLITKEQINTHSIYISPSYRFPLGLKMADNIYVLSYRFSKQDQLEIKETITEMDEVSILKNIINNCKIYGHLTLQVHTTTKLFYSVISPPFLELYLSEKSSDPYLTLYLYNLEVIDLPQTYEEKKSGKFAFDLEYPIKTYHFTTDSKKSKLFWIEKLKWSIKIAEFKKAFVTGEEEGETLGFQIDRLEGNLMIIQLSSKPYKFRKMYCQIIDSKFFCYSSNQQSKKKNESSASLEILLVKILTIKPNAELSSKVIKELGLTKNEIESAFKIIEKNGEEYIFLADCIEEKLKWTRGIDILRYQLPENLLSDLNTNTNTTTTTSTSTGNISDDDDDNDNNVDVGEEMSEFENDEEEIEILNNTDDDFKKASSKSQKNMNKKKNAKKKNEQEIKPHQIFKLINNNEKIDQYGKDLPWNVIKVGDSTEKIETILNMNDSMLGSLSQEEIINVVINTRDLLKNNDKILIRITPLLDVERVSFIKESLRHDCSFIALFNHLNDLIFIQWNGNKTTRIQKAKTKSIIDQMTENTPSKQQQQDNFKNNQFFYNSIHNTNPLRQRTKSVKHINNKEKNQNLSQLSKKTFHNNFMDLKKKTNNINNKNSDRKNFEHIKTKKKKSDPIKIKNKKLKNKKKSTKKKYQTHLSGKMSAPSKKKKASIIRDHSLYDDLELFMSLSIGEKNTLDNRLSPNSLKAPIMTNSHSFGFTRYYINEEIHDKQPNNNNNNNGKNEDALDYKNADKILFWSQFNLKIPLTKLNEEDGNYHKEEKNVKLYRISKNKFRKIECIKECELKKLRYNSLESNFCYILDANSEIFLWFGNFTTLAQRKLTTRLARAIKYQIKRKTPSFAFAVLDKRENALFKEKFEDSKTIFGIKNDNFNLLKQNKSNNKLLLNNNNNNNNNDDDDDDDGDDDDDDDDDKNKNHKNNQLEIYRSDEELIIVNLFNKMIIQWIENLIQNILITFKCKNKNIEKNINYIKNILMKLNKEKSELYKIILKKIIRKNNINVDNLNNLENIFEQFFNNIIDDNDDENEDENQNKTLIKKEIQIWQYDTELEELIESDLDMMGHFFSHEIYIVIEKLIYSSIRSNIPFGETIVHYWKGRDTENFENFNFDSFFNAELPKSAKNADIQFRVAQQRESNQFFNLFNNNLIIHKTKNKLGNPNNYLYQIRKHKLSGGFQAIEVDPISNWLNPRDCFLLHCDQAAYFWIGKFFPKQDIIQAKILVNKLQGEEIIINSESGIDYTLNEINKVLMNSGVIEIKEGNEPKQFWDNLTHQQSYFKDSINQSKSKFPFSLFIISQDLEILNNNENGNNNNDKNKKINIQNKKGKKMKKNKKKKNKKNNKKNKNKNKNKNKSEFTIFHTNYFIQDDLGEKETAILISDYDGIFIWIGRSSTTLHRKISLKLAQLFSKEFNLKIKGVINSYDEPLIFSRYFHGWSTSKFPEEKKSPPPPSTQEKLILDTQKYLDQIETSSKNQILSYHFLLQIAYELLDKKKPNLEKLKNLGIKNINQIDKNKLEEYLIDSDFMELFNISREEFNLIPYEQKNIIKKELYLL</sequence>
<dbReference type="GO" id="GO:0051014">
    <property type="term" value="P:actin filament severing"/>
    <property type="evidence" value="ECO:0007669"/>
    <property type="project" value="TreeGrafter"/>
</dbReference>
<dbReference type="EMBL" id="JANTQA010000047">
    <property type="protein sequence ID" value="KAJ3431648.1"/>
    <property type="molecule type" value="Genomic_DNA"/>
</dbReference>
<evidence type="ECO:0000259" key="3">
    <source>
        <dbReference type="PROSITE" id="PS50003"/>
    </source>
</evidence>
<dbReference type="GO" id="GO:0051015">
    <property type="term" value="F:actin filament binding"/>
    <property type="evidence" value="ECO:0007669"/>
    <property type="project" value="InterPro"/>
</dbReference>
<dbReference type="Gene3D" id="2.30.29.30">
    <property type="entry name" value="Pleckstrin-homology domain (PH domain)/Phosphotyrosine-binding domain (PTB)"/>
    <property type="match status" value="3"/>
</dbReference>
<dbReference type="FunFam" id="2.30.29.30:FF:000286">
    <property type="entry name" value="PH-protein kinase domain containing protein"/>
    <property type="match status" value="1"/>
</dbReference>
<accession>A0AAV7YPD6</accession>
<feature type="compositionally biased region" description="Low complexity" evidence="2">
    <location>
        <begin position="1784"/>
        <end position="1801"/>
    </location>
</feature>
<dbReference type="SMART" id="SM00262">
    <property type="entry name" value="GEL"/>
    <property type="match status" value="2"/>
</dbReference>
<feature type="compositionally biased region" description="Basic residues" evidence="2">
    <location>
        <begin position="1802"/>
        <end position="1829"/>
    </location>
</feature>
<evidence type="ECO:0000313" key="6">
    <source>
        <dbReference type="Proteomes" id="UP001146793"/>
    </source>
</evidence>
<feature type="domain" description="PH" evidence="3">
    <location>
        <begin position="666"/>
        <end position="783"/>
    </location>
</feature>
<evidence type="ECO:0000256" key="1">
    <source>
        <dbReference type="ARBA" id="ARBA00022737"/>
    </source>
</evidence>
<dbReference type="SMART" id="SM00153">
    <property type="entry name" value="VHP"/>
    <property type="match status" value="1"/>
</dbReference>
<dbReference type="SUPFAM" id="SSF55753">
    <property type="entry name" value="Actin depolymerizing proteins"/>
    <property type="match status" value="4"/>
</dbReference>
<dbReference type="InterPro" id="IPR036886">
    <property type="entry name" value="Villin_headpiece_dom_sf"/>
</dbReference>
<dbReference type="InterPro" id="IPR011993">
    <property type="entry name" value="PH-like_dom_sf"/>
</dbReference>
<protein>
    <submittedName>
        <fullName evidence="5">Villin</fullName>
    </submittedName>
</protein>
<dbReference type="SUPFAM" id="SSF47050">
    <property type="entry name" value="VHP, Villin headpiece domain"/>
    <property type="match status" value="1"/>
</dbReference>
<dbReference type="Gene3D" id="1.10.950.10">
    <property type="entry name" value="Villin headpiece domain"/>
    <property type="match status" value="1"/>
</dbReference>
<dbReference type="InterPro" id="IPR001849">
    <property type="entry name" value="PH_domain"/>
</dbReference>
<feature type="domain" description="PH" evidence="3">
    <location>
        <begin position="547"/>
        <end position="644"/>
    </location>
</feature>
<dbReference type="PROSITE" id="PS50003">
    <property type="entry name" value="PH_DOMAIN"/>
    <property type="match status" value="4"/>
</dbReference>
<reference evidence="5" key="1">
    <citation type="submission" date="2022-08" db="EMBL/GenBank/DDBJ databases">
        <title>Novel sulphate-reducing endosymbionts in the free-living metamonad Anaeramoeba.</title>
        <authorList>
            <person name="Jerlstrom-Hultqvist J."/>
            <person name="Cepicka I."/>
            <person name="Gallot-Lavallee L."/>
            <person name="Salas-Leiva D."/>
            <person name="Curtis B.A."/>
            <person name="Zahonova K."/>
            <person name="Pipaliya S."/>
            <person name="Dacks J."/>
            <person name="Roger A.J."/>
        </authorList>
    </citation>
    <scope>NUCLEOTIDE SEQUENCE</scope>
    <source>
        <strain evidence="5">Busselton2</strain>
    </source>
</reference>
<feature type="compositionally biased region" description="Low complexity" evidence="2">
    <location>
        <begin position="1366"/>
        <end position="1377"/>
    </location>
</feature>
<dbReference type="InterPro" id="IPR003128">
    <property type="entry name" value="Villin_headpiece"/>
</dbReference>